<dbReference type="InterPro" id="IPR020806">
    <property type="entry name" value="PKS_PP-bd"/>
</dbReference>
<dbReference type="RefSeq" id="WP_200685445.1">
    <property type="nucleotide sequence ID" value="NZ_JAEPRQ010000002.1"/>
</dbReference>
<dbReference type="InterPro" id="IPR036736">
    <property type="entry name" value="ACP-like_sf"/>
</dbReference>
<dbReference type="Gene3D" id="3.30.559.10">
    <property type="entry name" value="Chloramphenicol acetyltransferase-like domain"/>
    <property type="match status" value="3"/>
</dbReference>
<sequence length="2530" mass="271825">MNQIDLKSLDPAQKRALLAQRLKSAAQAGEVIHAPLSAAQQRLWFIDQMQPGQSVYTITAALTLEGVLDQARLTDALDRIRARHGSLRTRFTDQDGQPVQKIDPATPLPLTHHDLTAAPGTLDEVLAAFTAEPFDLATGPLVRCALIRLGAERHVLAFAAHHIIADYRSLQIMIAELAAFYDGRAATIPPLSLQYSDHALAQRRRAPELERQADYWRETLSGLPPLLDLPTDHPRPARQSHQGARHRFTLPDTVTARIEALARDRGVTPFMVLLAGFHLLHARYTGSADICIGTTVSNRDRAELQGLVGYFVNTLALRCPVQPDDTFDSLLTRLRGAVTGAMVHQELPFEQVVDLAATGRSMAHAPLFQSMFNLHEKQPDRIAFDGLVASPLPLPGGNARFDLSLDLFRGEQITGVLEYATALFQPETAERMARDYVRLLDAASADPARPLAGIALVEGDDLARLSALNDSARPIHESDLASLIAAAASQSNATALIAGEHRLSHVELDAAANRLAHYLAPQVTQGARIAICLPRTADLVVALLAALKLGAAYVPLDPNHPPKRLQLILEDAAPALMLTAGSVPVTPDCTVIDLDSNRDAIAACPATALNRPITGDDLAYVIFTSGTTGRPKGVPIRQSALVNLLTSMAERPGMTDADTLIAVTTPAFDIAALELFLPLLTGGTLVLADPYDVIDGHALAALISRTKATLMQATPATWRLLIEEGWQAPQGFRVLTGGEALDPALARDLLNAGGEVWNLYGPTETTIWSACAYISDADAARALIPLGQPVANTTLHVLDAGGQMCPPGVAGELHIGGAGLSPGYLDRADLTADRFVTIRGERLYRTGDRAKRLADGTLIYLGRLDFQVKLRGFRIEPGEIEAQLAADPEVDQAVVSLHGEGDDAALVAYCRSTALPEVLEPRLRARLSETVPGYMMPAAFVVLDRFPLNANGKVDRARLPAPASRAGITAGSTSGPRTGTEAILARLWQELLNIPAPDRDADFFALGGHSLMAMRMIARLPHEGNRAVPLRLLFENPRLADFAAALDGAGLIRPGTVAPIPRLPENAERTLSFAQTRQWTLAALDPGQSAYNLPAALRLTGAVEADRLARAWELVAKRHEVLRSAYPATAGKPGVAILPGLSPMAQDDTTETALPDTLRTEAARPFDLSRGPLARLKLWRVGGDHVLLLVLHHIIGDALSLQIVLRDLMQIYAALDADPAHRPAPLPVQYADFAAWQRQQDLDRHTRFWVNHLRGAPPLLDLPTDFPRPARQGFAGGSVDFTLPAVKAQRLRDLAARHGATPYMAMMTAYAALLGRYAETDEVVIGTPVTARPHPDLEGLAGMFVNTLAFRLPARDDNGFGALLDTCRDRVLAGLEHQDAPFERIVEELEPERSWSHNPVFQAMFSWKTREGTEDVQGTPDWQPLRIDSSTSKLDITLGVLDRGDDFALRIEYRRDLFRPETAENMALAFQALIDALLDAPDLATDRLSLLHPDQAAQIAAWNHTTPSPQSGPQLLHSLFAQQAASSGERLAVRDMQGAITYAALDRRSDVLAAHLQGKGIGRGDRVGIALPRNIDLITALLAVLKTGAAYGPLDPRYPAERIAYIAGDAQLALILGAGGMDLAGFWDGAPGQGETRNGEASRPSVVDSDPGDLAYLIYTSGSTGNPKGVAIRHRNAAALIRWAEGAFAPEELAGMLGSTSICFDLSVFEIFVTLSLGGTLMLVEDLFALPDAPFADQVTLINTVPTPMAELLRLGPLPGSIRTVCLAGEVLPPALAKRLHQEPGAPKVWNLYGPSEDTTYSTGMILPREGGFNIGQPLPDTRAYVLDAHGQPVPPGMPGELYLAGAGVAQGYWNRDDLSADRFLPDPFAGDGIMYRTGDKVRRTHDGSLDYLGRGDRQVKVRGFRVEPGEVETALTLIRGVTGAAVDIWRDADGNARLTAWVEGDVRTPDLTAALVERLPAHLVPTLFVVVPALPRLPNGKLDRKALPAPNAAEASMPDQRAEPQPGLETRLAAIWQRVLGVETVSRQDNFFAIGGDSILAIQVVAQAREGGIALSPRDLFQYGDLAALAEAAADRSLTDTAGGPVTGRQALTPIQHWLLNRDLPQADRWNQAMVLTPARPLDPALLGRALTMLSDSHDALRARFRKGDAGWEQSYAEPGLGVTLVQASGDVTEAATGLQSGFDLTDGPLWGAALVQTGDGQRLAVAAHHLLVDGVSWRILLGDLQRIYLALEAGIEPEPLQRGTSAGAWADFLADSPLLAAELPYWTEIAAQTAPSLPLAEVADTEGAADRLDSRIDADLTRQVLHDVPAAYPVTAPELLVSALYLAMRDWTGAEALAVEMESHGRADLSPQIDLSRTVGWLTAAYPVHLTTPDARPEDVLRMAKESLRRVPNEGVGYGVLRMAGAVSSAPAQVRFNYLGQAGGLLSADSLLRPAPEGAGPARGAENPRDVPIELNIIAGDDGLRLGWNYGPARIAPAAMAALADGFARHLDALTRHCLTGEDAGFTPSDFPDMDLGMDDLEDLLRSL</sequence>
<evidence type="ECO:0000259" key="5">
    <source>
        <dbReference type="PROSITE" id="PS50075"/>
    </source>
</evidence>
<dbReference type="Pfam" id="PF00668">
    <property type="entry name" value="Condensation"/>
    <property type="match status" value="3"/>
</dbReference>
<keyword evidence="3" id="KW-0597">Phosphoprotein</keyword>
<dbReference type="InterPro" id="IPR025110">
    <property type="entry name" value="AMP-bd_C"/>
</dbReference>
<dbReference type="GO" id="GO:0044550">
    <property type="term" value="P:secondary metabolite biosynthetic process"/>
    <property type="evidence" value="ECO:0007669"/>
    <property type="project" value="TreeGrafter"/>
</dbReference>
<reference evidence="6" key="1">
    <citation type="submission" date="2021-01" db="EMBL/GenBank/DDBJ databases">
        <title>Paracoccus amoyensis sp. nov., isolated from the surface seawater along the coast of Xiamen Island, China.</title>
        <authorList>
            <person name="Lyu L."/>
        </authorList>
    </citation>
    <scope>NUCLEOTIDE SEQUENCE</scope>
    <source>
        <strain evidence="6">MJ17</strain>
    </source>
</reference>
<dbReference type="GO" id="GO:0005737">
    <property type="term" value="C:cytoplasm"/>
    <property type="evidence" value="ECO:0007669"/>
    <property type="project" value="TreeGrafter"/>
</dbReference>
<protein>
    <submittedName>
        <fullName evidence="6">Amino acid adenylation domain-containing protein</fullName>
    </submittedName>
</protein>
<dbReference type="PROSITE" id="PS00012">
    <property type="entry name" value="PHOSPHOPANTETHEINE"/>
    <property type="match status" value="2"/>
</dbReference>
<dbReference type="Gene3D" id="2.30.38.10">
    <property type="entry name" value="Luciferase, Domain 3"/>
    <property type="match status" value="1"/>
</dbReference>
<dbReference type="InterPro" id="IPR006162">
    <property type="entry name" value="Ppantetheine_attach_site"/>
</dbReference>
<dbReference type="SUPFAM" id="SSF56801">
    <property type="entry name" value="Acetyl-CoA synthetase-like"/>
    <property type="match status" value="2"/>
</dbReference>
<dbReference type="InterPro" id="IPR001242">
    <property type="entry name" value="Condensation_dom"/>
</dbReference>
<keyword evidence="2" id="KW-0596">Phosphopantetheine</keyword>
<dbReference type="Pfam" id="PF00501">
    <property type="entry name" value="AMP-binding"/>
    <property type="match status" value="2"/>
</dbReference>
<dbReference type="InterPro" id="IPR010071">
    <property type="entry name" value="AA_adenyl_dom"/>
</dbReference>
<dbReference type="Pfam" id="PF00550">
    <property type="entry name" value="PP-binding"/>
    <property type="match status" value="2"/>
</dbReference>
<evidence type="ECO:0000256" key="4">
    <source>
        <dbReference type="ARBA" id="ARBA00022737"/>
    </source>
</evidence>
<dbReference type="InterPro" id="IPR042099">
    <property type="entry name" value="ANL_N_sf"/>
</dbReference>
<accession>A0A934SKC6</accession>
<dbReference type="PANTHER" id="PTHR45527:SF1">
    <property type="entry name" value="FATTY ACID SYNTHASE"/>
    <property type="match status" value="1"/>
</dbReference>
<evidence type="ECO:0000313" key="7">
    <source>
        <dbReference type="Proteomes" id="UP000640485"/>
    </source>
</evidence>
<evidence type="ECO:0000256" key="2">
    <source>
        <dbReference type="ARBA" id="ARBA00022450"/>
    </source>
</evidence>
<dbReference type="InterPro" id="IPR023213">
    <property type="entry name" value="CAT-like_dom_sf"/>
</dbReference>
<dbReference type="InterPro" id="IPR020845">
    <property type="entry name" value="AMP-binding_CS"/>
</dbReference>
<keyword evidence="4" id="KW-0677">Repeat</keyword>
<dbReference type="Gene3D" id="1.10.1200.10">
    <property type="entry name" value="ACP-like"/>
    <property type="match status" value="2"/>
</dbReference>
<gene>
    <name evidence="6" type="ORF">JJJ17_08610</name>
</gene>
<dbReference type="Pfam" id="PF13193">
    <property type="entry name" value="AMP-binding_C"/>
    <property type="match status" value="1"/>
</dbReference>
<dbReference type="Gene3D" id="3.30.559.30">
    <property type="entry name" value="Nonribosomal peptide synthetase, condensation domain"/>
    <property type="match status" value="3"/>
</dbReference>
<dbReference type="SMART" id="SM00823">
    <property type="entry name" value="PKS_PP"/>
    <property type="match status" value="2"/>
</dbReference>
<evidence type="ECO:0000256" key="1">
    <source>
        <dbReference type="ARBA" id="ARBA00001957"/>
    </source>
</evidence>
<dbReference type="Gene3D" id="3.40.50.980">
    <property type="match status" value="2"/>
</dbReference>
<dbReference type="NCBIfam" id="TIGR01733">
    <property type="entry name" value="AA-adenyl-dom"/>
    <property type="match status" value="2"/>
</dbReference>
<dbReference type="InterPro" id="IPR000873">
    <property type="entry name" value="AMP-dep_synth/lig_dom"/>
</dbReference>
<comment type="caution">
    <text evidence="6">The sequence shown here is derived from an EMBL/GenBank/DDBJ whole genome shotgun (WGS) entry which is preliminary data.</text>
</comment>
<dbReference type="SUPFAM" id="SSF47336">
    <property type="entry name" value="ACP-like"/>
    <property type="match status" value="2"/>
</dbReference>
<dbReference type="Proteomes" id="UP000640485">
    <property type="component" value="Unassembled WGS sequence"/>
</dbReference>
<proteinExistence type="predicted"/>
<comment type="cofactor">
    <cofactor evidence="1">
        <name>pantetheine 4'-phosphate</name>
        <dbReference type="ChEBI" id="CHEBI:47942"/>
    </cofactor>
</comment>
<feature type="domain" description="Carrier" evidence="5">
    <location>
        <begin position="975"/>
        <end position="1050"/>
    </location>
</feature>
<dbReference type="EMBL" id="JAEPRQ010000002">
    <property type="protein sequence ID" value="MBK4215983.1"/>
    <property type="molecule type" value="Genomic_DNA"/>
</dbReference>
<dbReference type="Gene3D" id="3.30.300.30">
    <property type="match status" value="2"/>
</dbReference>
<feature type="domain" description="Carrier" evidence="5">
    <location>
        <begin position="2004"/>
        <end position="2078"/>
    </location>
</feature>
<dbReference type="FunFam" id="3.40.50.980:FF:000001">
    <property type="entry name" value="Non-ribosomal peptide synthetase"/>
    <property type="match status" value="1"/>
</dbReference>
<dbReference type="InterPro" id="IPR045851">
    <property type="entry name" value="AMP-bd_C_sf"/>
</dbReference>
<dbReference type="PROSITE" id="PS50075">
    <property type="entry name" value="CARRIER"/>
    <property type="match status" value="2"/>
</dbReference>
<keyword evidence="7" id="KW-1185">Reference proteome</keyword>
<evidence type="ECO:0000256" key="3">
    <source>
        <dbReference type="ARBA" id="ARBA00022553"/>
    </source>
</evidence>
<dbReference type="InterPro" id="IPR010060">
    <property type="entry name" value="NRPS_synth"/>
</dbReference>
<evidence type="ECO:0000313" key="6">
    <source>
        <dbReference type="EMBL" id="MBK4215983.1"/>
    </source>
</evidence>
<dbReference type="CDD" id="cd19531">
    <property type="entry name" value="LCL_NRPS-like"/>
    <property type="match status" value="2"/>
</dbReference>
<dbReference type="Gene3D" id="3.40.50.12780">
    <property type="entry name" value="N-terminal domain of ligase-like"/>
    <property type="match status" value="1"/>
</dbReference>
<name>A0A934SKC6_9RHOB</name>
<dbReference type="GO" id="GO:0031177">
    <property type="term" value="F:phosphopantetheine binding"/>
    <property type="evidence" value="ECO:0007669"/>
    <property type="project" value="InterPro"/>
</dbReference>
<dbReference type="InterPro" id="IPR009081">
    <property type="entry name" value="PP-bd_ACP"/>
</dbReference>
<dbReference type="PROSITE" id="PS00455">
    <property type="entry name" value="AMP_BINDING"/>
    <property type="match status" value="2"/>
</dbReference>
<dbReference type="GO" id="GO:0003824">
    <property type="term" value="F:catalytic activity"/>
    <property type="evidence" value="ECO:0007669"/>
    <property type="project" value="InterPro"/>
</dbReference>
<organism evidence="6 7">
    <name type="scientific">Paracoccus caeni</name>
    <dbReference type="NCBI Taxonomy" id="657651"/>
    <lineage>
        <taxon>Bacteria</taxon>
        <taxon>Pseudomonadati</taxon>
        <taxon>Pseudomonadota</taxon>
        <taxon>Alphaproteobacteria</taxon>
        <taxon>Rhodobacterales</taxon>
        <taxon>Paracoccaceae</taxon>
        <taxon>Paracoccus</taxon>
    </lineage>
</organism>
<dbReference type="PANTHER" id="PTHR45527">
    <property type="entry name" value="NONRIBOSOMAL PEPTIDE SYNTHETASE"/>
    <property type="match status" value="1"/>
</dbReference>
<dbReference type="SUPFAM" id="SSF52777">
    <property type="entry name" value="CoA-dependent acyltransferases"/>
    <property type="match status" value="6"/>
</dbReference>
<dbReference type="FunFam" id="1.10.1200.10:FF:000005">
    <property type="entry name" value="Nonribosomal peptide synthetase 1"/>
    <property type="match status" value="1"/>
</dbReference>
<dbReference type="GO" id="GO:0043041">
    <property type="term" value="P:amino acid activation for nonribosomal peptide biosynthetic process"/>
    <property type="evidence" value="ECO:0007669"/>
    <property type="project" value="TreeGrafter"/>
</dbReference>
<dbReference type="NCBIfam" id="TIGR01720">
    <property type="entry name" value="NRPS-para261"/>
    <property type="match status" value="1"/>
</dbReference>